<name>A0A9W8M0J9_9FUNG</name>
<feature type="active site" description="Charge relay system" evidence="2">
    <location>
        <position position="211"/>
    </location>
</feature>
<evidence type="ECO:0000256" key="2">
    <source>
        <dbReference type="PIRSR" id="PIRSR005211-1"/>
    </source>
</evidence>
<dbReference type="Pfam" id="PF00561">
    <property type="entry name" value="Abhydrolase_1"/>
    <property type="match status" value="1"/>
</dbReference>
<evidence type="ECO:0000256" key="1">
    <source>
        <dbReference type="ARBA" id="ARBA00010884"/>
    </source>
</evidence>
<dbReference type="SUPFAM" id="SSF53474">
    <property type="entry name" value="alpha/beta-Hydrolases"/>
    <property type="match status" value="1"/>
</dbReference>
<accession>A0A9W8M0J9</accession>
<reference evidence="4" key="1">
    <citation type="submission" date="2022-07" db="EMBL/GenBank/DDBJ databases">
        <title>Phylogenomic reconstructions and comparative analyses of Kickxellomycotina fungi.</title>
        <authorList>
            <person name="Reynolds N.K."/>
            <person name="Stajich J.E."/>
            <person name="Barry K."/>
            <person name="Grigoriev I.V."/>
            <person name="Crous P."/>
            <person name="Smith M.E."/>
        </authorList>
    </citation>
    <scope>NUCLEOTIDE SEQUENCE</scope>
    <source>
        <strain evidence="4">RSA 476</strain>
    </source>
</reference>
<protein>
    <recommendedName>
        <fullName evidence="3">AB hydrolase-1 domain-containing protein</fullName>
    </recommendedName>
</protein>
<dbReference type="GO" id="GO:0047372">
    <property type="term" value="F:monoacylglycerol lipase activity"/>
    <property type="evidence" value="ECO:0007669"/>
    <property type="project" value="TreeGrafter"/>
</dbReference>
<feature type="active site" description="Charge relay system" evidence="2">
    <location>
        <position position="80"/>
    </location>
</feature>
<keyword evidence="5" id="KW-1185">Reference proteome</keyword>
<gene>
    <name evidence="4" type="ORF">GGH94_006211</name>
</gene>
<sequence length="271" mass="29919">MSGIGGSSYEYHIRCLAMSLANQSIDRGCRVVVMNHRGTSKTPLTSGKLYDARDTSDFRDIIQGLKQSYPRAPLVGVGFSMGANLLTRYLGEQGNKSPLAAGIAICCPFDVHALAVAVHRKSLFNEQVFHPTLTSAFKRMTTRNYDVLKASSIGYDMDAIMNVKSLSEFDSLTHAKTYNYKDCWGYYRDSSSVEYVGSIKTPYLAINTLDDPVSVAKTIPMQHFKANPYTALALLEHGGHLGLFTGMTPEIWYLNPVAEFINGALTSRHLI</sequence>
<feature type="domain" description="AB hydrolase-1" evidence="3">
    <location>
        <begin position="3"/>
        <end position="245"/>
    </location>
</feature>
<dbReference type="EMBL" id="JANBUY010000413">
    <property type="protein sequence ID" value="KAJ2859239.1"/>
    <property type="molecule type" value="Genomic_DNA"/>
</dbReference>
<dbReference type="AlphaFoldDB" id="A0A9W8M0J9"/>
<dbReference type="GO" id="GO:0008126">
    <property type="term" value="F:acetylesterase activity"/>
    <property type="evidence" value="ECO:0007669"/>
    <property type="project" value="TreeGrafter"/>
</dbReference>
<dbReference type="Proteomes" id="UP001140074">
    <property type="component" value="Unassembled WGS sequence"/>
</dbReference>
<dbReference type="InterPro" id="IPR000073">
    <property type="entry name" value="AB_hydrolase_1"/>
</dbReference>
<dbReference type="GO" id="GO:0051793">
    <property type="term" value="P:medium-chain fatty acid catabolic process"/>
    <property type="evidence" value="ECO:0007669"/>
    <property type="project" value="TreeGrafter"/>
</dbReference>
<dbReference type="InterPro" id="IPR050960">
    <property type="entry name" value="AB_hydrolase_4_sf"/>
</dbReference>
<dbReference type="InterPro" id="IPR012020">
    <property type="entry name" value="ABHD4"/>
</dbReference>
<dbReference type="PIRSF" id="PIRSF005211">
    <property type="entry name" value="Ab_hydro_YheT"/>
    <property type="match status" value="1"/>
</dbReference>
<evidence type="ECO:0000313" key="4">
    <source>
        <dbReference type="EMBL" id="KAJ2859239.1"/>
    </source>
</evidence>
<dbReference type="Gene3D" id="3.40.50.1820">
    <property type="entry name" value="alpha/beta hydrolase"/>
    <property type="match status" value="1"/>
</dbReference>
<comment type="caution">
    <text evidence="4">The sequence shown here is derived from an EMBL/GenBank/DDBJ whole genome shotgun (WGS) entry which is preliminary data.</text>
</comment>
<comment type="similarity">
    <text evidence="1">Belongs to the AB hydrolase superfamily. AB hydrolase 4 family.</text>
</comment>
<organism evidence="4 5">
    <name type="scientific">Coemansia aciculifera</name>
    <dbReference type="NCBI Taxonomy" id="417176"/>
    <lineage>
        <taxon>Eukaryota</taxon>
        <taxon>Fungi</taxon>
        <taxon>Fungi incertae sedis</taxon>
        <taxon>Zoopagomycota</taxon>
        <taxon>Kickxellomycotina</taxon>
        <taxon>Kickxellomycetes</taxon>
        <taxon>Kickxellales</taxon>
        <taxon>Kickxellaceae</taxon>
        <taxon>Coemansia</taxon>
    </lineage>
</organism>
<dbReference type="GO" id="GO:0051792">
    <property type="term" value="P:medium-chain fatty acid biosynthetic process"/>
    <property type="evidence" value="ECO:0007669"/>
    <property type="project" value="TreeGrafter"/>
</dbReference>
<feature type="active site" description="Charge relay system" evidence="2">
    <location>
        <position position="240"/>
    </location>
</feature>
<dbReference type="InterPro" id="IPR029058">
    <property type="entry name" value="AB_hydrolase_fold"/>
</dbReference>
<evidence type="ECO:0000313" key="5">
    <source>
        <dbReference type="Proteomes" id="UP001140074"/>
    </source>
</evidence>
<dbReference type="PANTHER" id="PTHR10794:SF63">
    <property type="entry name" value="ALPHA_BETA HYDROLASE 1, ISOFORM A"/>
    <property type="match status" value="1"/>
</dbReference>
<dbReference type="PANTHER" id="PTHR10794">
    <property type="entry name" value="ABHYDROLASE DOMAIN-CONTAINING PROTEIN"/>
    <property type="match status" value="1"/>
</dbReference>
<evidence type="ECO:0000259" key="3">
    <source>
        <dbReference type="Pfam" id="PF00561"/>
    </source>
</evidence>
<proteinExistence type="inferred from homology"/>